<evidence type="ECO:0000313" key="1">
    <source>
        <dbReference type="EMBL" id="CAG8740879.1"/>
    </source>
</evidence>
<accession>A0ABN7V7Q0</accession>
<gene>
    <name evidence="1" type="ORF">GMARGA_LOCUS15366</name>
</gene>
<dbReference type="EMBL" id="CAJVQB010010544">
    <property type="protein sequence ID" value="CAG8740879.1"/>
    <property type="molecule type" value="Genomic_DNA"/>
</dbReference>
<keyword evidence="2" id="KW-1185">Reference proteome</keyword>
<protein>
    <submittedName>
        <fullName evidence="1">23908_t:CDS:1</fullName>
    </submittedName>
</protein>
<dbReference type="Proteomes" id="UP000789901">
    <property type="component" value="Unassembled WGS sequence"/>
</dbReference>
<organism evidence="1 2">
    <name type="scientific">Gigaspora margarita</name>
    <dbReference type="NCBI Taxonomy" id="4874"/>
    <lineage>
        <taxon>Eukaryota</taxon>
        <taxon>Fungi</taxon>
        <taxon>Fungi incertae sedis</taxon>
        <taxon>Mucoromycota</taxon>
        <taxon>Glomeromycotina</taxon>
        <taxon>Glomeromycetes</taxon>
        <taxon>Diversisporales</taxon>
        <taxon>Gigasporaceae</taxon>
        <taxon>Gigaspora</taxon>
    </lineage>
</organism>
<sequence>MRRMMNGKIFSQNTWLLLKEKFVAAWTNSYLHLGTTVTSCIEGAYSTLKSYLQTSTEYTLVLEIEENTVCDEDALQPLLQNLQERYQEWPRFQQAATCNPKEVFTRGCPSNVSQHSSVNSTRRDPSGFELVEHKEWQYTL</sequence>
<comment type="caution">
    <text evidence="1">The sequence shown here is derived from an EMBL/GenBank/DDBJ whole genome shotgun (WGS) entry which is preliminary data.</text>
</comment>
<proteinExistence type="predicted"/>
<name>A0ABN7V7Q0_GIGMA</name>
<evidence type="ECO:0000313" key="2">
    <source>
        <dbReference type="Proteomes" id="UP000789901"/>
    </source>
</evidence>
<reference evidence="1 2" key="1">
    <citation type="submission" date="2021-06" db="EMBL/GenBank/DDBJ databases">
        <authorList>
            <person name="Kallberg Y."/>
            <person name="Tangrot J."/>
            <person name="Rosling A."/>
        </authorList>
    </citation>
    <scope>NUCLEOTIDE SEQUENCE [LARGE SCALE GENOMIC DNA]</scope>
    <source>
        <strain evidence="1 2">120-4 pot B 10/14</strain>
    </source>
</reference>